<dbReference type="EMBL" id="JAIHOM010000021">
    <property type="protein sequence ID" value="MCW6035838.1"/>
    <property type="molecule type" value="Genomic_DNA"/>
</dbReference>
<reference evidence="5 6" key="1">
    <citation type="submission" date="2021-08" db="EMBL/GenBank/DDBJ databases">
        <title>Draft genome sequence of Spirulina subsalsa with high tolerance to salinity and hype-accumulation of phycocyanin.</title>
        <authorList>
            <person name="Pei H."/>
            <person name="Jiang L."/>
        </authorList>
    </citation>
    <scope>NUCLEOTIDE SEQUENCE [LARGE SCALE GENOMIC DNA]</scope>
    <source>
        <strain evidence="5 6">FACHB-351</strain>
    </source>
</reference>
<evidence type="ECO:0000256" key="1">
    <source>
        <dbReference type="ARBA" id="ARBA00023015"/>
    </source>
</evidence>
<dbReference type="SUPFAM" id="SSF46785">
    <property type="entry name" value="Winged helix' DNA-binding domain"/>
    <property type="match status" value="1"/>
</dbReference>
<evidence type="ECO:0000256" key="3">
    <source>
        <dbReference type="ARBA" id="ARBA00023163"/>
    </source>
</evidence>
<dbReference type="SUPFAM" id="SSF51206">
    <property type="entry name" value="cAMP-binding domain-like"/>
    <property type="match status" value="1"/>
</dbReference>
<accession>A0ABT3L2V0</accession>
<keyword evidence="6" id="KW-1185">Reference proteome</keyword>
<dbReference type="InterPro" id="IPR014710">
    <property type="entry name" value="RmlC-like_jellyroll"/>
</dbReference>
<feature type="domain" description="HTH crp-type" evidence="4">
    <location>
        <begin position="113"/>
        <end position="186"/>
    </location>
</feature>
<organism evidence="5 6">
    <name type="scientific">Spirulina subsalsa FACHB-351</name>
    <dbReference type="NCBI Taxonomy" id="234711"/>
    <lineage>
        <taxon>Bacteria</taxon>
        <taxon>Bacillati</taxon>
        <taxon>Cyanobacteriota</taxon>
        <taxon>Cyanophyceae</taxon>
        <taxon>Spirulinales</taxon>
        <taxon>Spirulinaceae</taxon>
        <taxon>Spirulina</taxon>
    </lineage>
</organism>
<keyword evidence="2" id="KW-0238">DNA-binding</keyword>
<dbReference type="RefSeq" id="WP_265263551.1">
    <property type="nucleotide sequence ID" value="NZ_JAIHOM010000021.1"/>
</dbReference>
<dbReference type="Gene3D" id="2.60.120.10">
    <property type="entry name" value="Jelly Rolls"/>
    <property type="match status" value="1"/>
</dbReference>
<dbReference type="InterPro" id="IPR012318">
    <property type="entry name" value="HTH_CRP"/>
</dbReference>
<dbReference type="SMART" id="SM00419">
    <property type="entry name" value="HTH_CRP"/>
    <property type="match status" value="1"/>
</dbReference>
<dbReference type="PROSITE" id="PS51063">
    <property type="entry name" value="HTH_CRP_2"/>
    <property type="match status" value="1"/>
</dbReference>
<keyword evidence="3" id="KW-0804">Transcription</keyword>
<dbReference type="Pfam" id="PF13545">
    <property type="entry name" value="HTH_Crp_2"/>
    <property type="match status" value="1"/>
</dbReference>
<dbReference type="PRINTS" id="PR00034">
    <property type="entry name" value="HTHCRP"/>
</dbReference>
<name>A0ABT3L2V0_9CYAN</name>
<dbReference type="CDD" id="cd00092">
    <property type="entry name" value="HTH_CRP"/>
    <property type="match status" value="1"/>
</dbReference>
<evidence type="ECO:0000259" key="4">
    <source>
        <dbReference type="PROSITE" id="PS51063"/>
    </source>
</evidence>
<dbReference type="InterPro" id="IPR018335">
    <property type="entry name" value="Tscrpt_reg_HTH_Crp-type_CS"/>
</dbReference>
<evidence type="ECO:0000313" key="5">
    <source>
        <dbReference type="EMBL" id="MCW6035838.1"/>
    </source>
</evidence>
<dbReference type="InterPro" id="IPR036388">
    <property type="entry name" value="WH-like_DNA-bd_sf"/>
</dbReference>
<evidence type="ECO:0000256" key="2">
    <source>
        <dbReference type="ARBA" id="ARBA00023125"/>
    </source>
</evidence>
<dbReference type="Gene3D" id="1.10.10.10">
    <property type="entry name" value="Winged helix-like DNA-binding domain superfamily/Winged helix DNA-binding domain"/>
    <property type="match status" value="1"/>
</dbReference>
<keyword evidence="1" id="KW-0805">Transcription regulation</keyword>
<dbReference type="PROSITE" id="PS00042">
    <property type="entry name" value="HTH_CRP_1"/>
    <property type="match status" value="1"/>
</dbReference>
<gene>
    <name evidence="5" type="ORF">K4A83_06065</name>
</gene>
<dbReference type="Proteomes" id="UP001526426">
    <property type="component" value="Unassembled WGS sequence"/>
</dbReference>
<proteinExistence type="predicted"/>
<comment type="caution">
    <text evidence="5">The sequence shown here is derived from an EMBL/GenBank/DDBJ whole genome shotgun (WGS) entry which is preliminary data.</text>
</comment>
<protein>
    <submittedName>
        <fullName evidence="5">Crp/Fnr family transcriptional regulator</fullName>
    </submittedName>
</protein>
<dbReference type="InterPro" id="IPR018490">
    <property type="entry name" value="cNMP-bd_dom_sf"/>
</dbReference>
<dbReference type="InterPro" id="IPR036390">
    <property type="entry name" value="WH_DNA-bd_sf"/>
</dbReference>
<evidence type="ECO:0000313" key="6">
    <source>
        <dbReference type="Proteomes" id="UP001526426"/>
    </source>
</evidence>
<sequence>MTAQLIAPKMHIPTYAFSRYSILPNRTNTLWQINKGVVQTLTILDSGDFITLGLWGPGDIVGLSLSNTYPYQMKCLTSVEVVPVMFEHWENLAPQLLTIVQSFEELTIIRSYKLVEESLARLLVWLSKKFGYAVDQGHLLNLQLTHQDLADILGTSRVTVTRLLKQFEEQGWLQRLRKKQMIISEEECWYYQI</sequence>